<dbReference type="PANTHER" id="PTHR23235:SF120">
    <property type="entry name" value="KRUPPEL-LIKE FACTOR 15"/>
    <property type="match status" value="1"/>
</dbReference>
<gene>
    <name evidence="7" type="ORF">BDFB_002912</name>
</gene>
<keyword evidence="1" id="KW-0479">Metal-binding</keyword>
<dbReference type="PANTHER" id="PTHR23235">
    <property type="entry name" value="KRUEPPEL-LIKE TRANSCRIPTION FACTOR"/>
    <property type="match status" value="1"/>
</dbReference>
<comment type="caution">
    <text evidence="7">The sequence shown here is derived from an EMBL/GenBank/DDBJ whole genome shotgun (WGS) entry which is preliminary data.</text>
</comment>
<keyword evidence="3 5" id="KW-0863">Zinc-finger</keyword>
<evidence type="ECO:0000313" key="8">
    <source>
        <dbReference type="Proteomes" id="UP000292052"/>
    </source>
</evidence>
<dbReference type="FunFam" id="3.30.160.60:FF:000072">
    <property type="entry name" value="zinc finger protein 143 isoform X1"/>
    <property type="match status" value="1"/>
</dbReference>
<dbReference type="Pfam" id="PF00096">
    <property type="entry name" value="zf-C2H2"/>
    <property type="match status" value="3"/>
</dbReference>
<dbReference type="GO" id="GO:0000981">
    <property type="term" value="F:DNA-binding transcription factor activity, RNA polymerase II-specific"/>
    <property type="evidence" value="ECO:0007669"/>
    <property type="project" value="TreeGrafter"/>
</dbReference>
<feature type="domain" description="C2H2-type" evidence="6">
    <location>
        <begin position="165"/>
        <end position="194"/>
    </location>
</feature>
<protein>
    <submittedName>
        <fullName evidence="7">Zinc finger protein 143-like</fullName>
    </submittedName>
</protein>
<dbReference type="Gene3D" id="3.30.160.60">
    <property type="entry name" value="Classic Zinc Finger"/>
    <property type="match status" value="3"/>
</dbReference>
<dbReference type="PROSITE" id="PS00028">
    <property type="entry name" value="ZINC_FINGER_C2H2_1"/>
    <property type="match status" value="3"/>
</dbReference>
<dbReference type="InterPro" id="IPR013087">
    <property type="entry name" value="Znf_C2H2_type"/>
</dbReference>
<dbReference type="FunFam" id="3.30.160.60:FF:000349">
    <property type="entry name" value="metal regulatory transcription factor 1"/>
    <property type="match status" value="1"/>
</dbReference>
<feature type="non-terminal residue" evidence="7">
    <location>
        <position position="1"/>
    </location>
</feature>
<dbReference type="EMBL" id="QDEB01023832">
    <property type="protein sequence ID" value="RZC40703.1"/>
    <property type="molecule type" value="Genomic_DNA"/>
</dbReference>
<evidence type="ECO:0000256" key="4">
    <source>
        <dbReference type="ARBA" id="ARBA00022833"/>
    </source>
</evidence>
<reference evidence="7 8" key="1">
    <citation type="submission" date="2017-03" db="EMBL/GenBank/DDBJ databases">
        <title>Genome of the blue death feigning beetle - Asbolus verrucosus.</title>
        <authorList>
            <person name="Rider S.D."/>
        </authorList>
    </citation>
    <scope>NUCLEOTIDE SEQUENCE [LARGE SCALE GENOMIC DNA]</scope>
    <source>
        <strain evidence="7">Butters</strain>
        <tissue evidence="7">Head and leg muscle</tissue>
    </source>
</reference>
<organism evidence="7 8">
    <name type="scientific">Asbolus verrucosus</name>
    <name type="common">Desert ironclad beetle</name>
    <dbReference type="NCBI Taxonomy" id="1661398"/>
    <lineage>
        <taxon>Eukaryota</taxon>
        <taxon>Metazoa</taxon>
        <taxon>Ecdysozoa</taxon>
        <taxon>Arthropoda</taxon>
        <taxon>Hexapoda</taxon>
        <taxon>Insecta</taxon>
        <taxon>Pterygota</taxon>
        <taxon>Neoptera</taxon>
        <taxon>Endopterygota</taxon>
        <taxon>Coleoptera</taxon>
        <taxon>Polyphaga</taxon>
        <taxon>Cucujiformia</taxon>
        <taxon>Tenebrionidae</taxon>
        <taxon>Pimeliinae</taxon>
        <taxon>Asbolus</taxon>
    </lineage>
</organism>
<dbReference type="STRING" id="1661398.A0A482W7Y7"/>
<dbReference type="FunFam" id="3.30.160.60:FF:000397">
    <property type="entry name" value="Metal regulatory transcription factor 1"/>
    <property type="match status" value="1"/>
</dbReference>
<dbReference type="SMART" id="SM00355">
    <property type="entry name" value="ZnF_C2H2"/>
    <property type="match status" value="3"/>
</dbReference>
<evidence type="ECO:0000256" key="1">
    <source>
        <dbReference type="ARBA" id="ARBA00022723"/>
    </source>
</evidence>
<name>A0A482W7Y7_ASBVE</name>
<evidence type="ECO:0000259" key="6">
    <source>
        <dbReference type="PROSITE" id="PS50157"/>
    </source>
</evidence>
<accession>A0A482W7Y7</accession>
<dbReference type="InterPro" id="IPR036236">
    <property type="entry name" value="Znf_C2H2_sf"/>
</dbReference>
<keyword evidence="8" id="KW-1185">Reference proteome</keyword>
<sequence>NADEEPTYQYFTIKNDEENFVGIQDILDLPSVPEDNSNSNKQIFYLTFDGNSGEEVKNESLFQVDNIQESSNDPVSFNATDVKLITLEDGHKNFDSLQSSLLIRSEEQESTDVSQLSNEEESVDNSVDTSYQLVELADGSQAVIKIYKIKNETPKEDPPKKVKKFQCLYEGCDKVYATSYHLTVHMRSHTDCKPYECTMEGCDKRFSTNYSLKAHIRTHTGEKPYGCSLCSKHFKTSGDLQKHIRIHTGMVK</sequence>
<dbReference type="GO" id="GO:0000978">
    <property type="term" value="F:RNA polymerase II cis-regulatory region sequence-specific DNA binding"/>
    <property type="evidence" value="ECO:0007669"/>
    <property type="project" value="TreeGrafter"/>
</dbReference>
<dbReference type="Proteomes" id="UP000292052">
    <property type="component" value="Unassembled WGS sequence"/>
</dbReference>
<feature type="domain" description="C2H2-type" evidence="6">
    <location>
        <begin position="225"/>
        <end position="252"/>
    </location>
</feature>
<evidence type="ECO:0000256" key="3">
    <source>
        <dbReference type="ARBA" id="ARBA00022771"/>
    </source>
</evidence>
<evidence type="ECO:0000256" key="5">
    <source>
        <dbReference type="PROSITE-ProRule" id="PRU00042"/>
    </source>
</evidence>
<dbReference type="OrthoDB" id="6077919at2759"/>
<feature type="domain" description="C2H2-type" evidence="6">
    <location>
        <begin position="195"/>
        <end position="224"/>
    </location>
</feature>
<evidence type="ECO:0000313" key="7">
    <source>
        <dbReference type="EMBL" id="RZC40703.1"/>
    </source>
</evidence>
<dbReference type="AlphaFoldDB" id="A0A482W7Y7"/>
<evidence type="ECO:0000256" key="2">
    <source>
        <dbReference type="ARBA" id="ARBA00022737"/>
    </source>
</evidence>
<keyword evidence="4" id="KW-0862">Zinc</keyword>
<feature type="non-terminal residue" evidence="7">
    <location>
        <position position="252"/>
    </location>
</feature>
<dbReference type="GO" id="GO:0005634">
    <property type="term" value="C:nucleus"/>
    <property type="evidence" value="ECO:0007669"/>
    <property type="project" value="UniProtKB-ARBA"/>
</dbReference>
<dbReference type="PROSITE" id="PS50157">
    <property type="entry name" value="ZINC_FINGER_C2H2_2"/>
    <property type="match status" value="3"/>
</dbReference>
<proteinExistence type="predicted"/>
<keyword evidence="2" id="KW-0677">Repeat</keyword>
<dbReference type="SUPFAM" id="SSF57667">
    <property type="entry name" value="beta-beta-alpha zinc fingers"/>
    <property type="match status" value="1"/>
</dbReference>
<dbReference type="GO" id="GO:0008270">
    <property type="term" value="F:zinc ion binding"/>
    <property type="evidence" value="ECO:0007669"/>
    <property type="project" value="UniProtKB-KW"/>
</dbReference>